<keyword evidence="2" id="KW-0808">Transferase</keyword>
<organism evidence="2 3">
    <name type="scientific">Rhizobium altiplani</name>
    <dbReference type="NCBI Taxonomy" id="1864509"/>
    <lineage>
        <taxon>Bacteria</taxon>
        <taxon>Pseudomonadati</taxon>
        <taxon>Pseudomonadota</taxon>
        <taxon>Alphaproteobacteria</taxon>
        <taxon>Hyphomicrobiales</taxon>
        <taxon>Rhizobiaceae</taxon>
        <taxon>Rhizobium/Agrobacterium group</taxon>
        <taxon>Rhizobium</taxon>
    </lineage>
</organism>
<dbReference type="Pfam" id="PF01755">
    <property type="entry name" value="Glyco_transf_25"/>
    <property type="match status" value="1"/>
</dbReference>
<evidence type="ECO:0000259" key="1">
    <source>
        <dbReference type="Pfam" id="PF01755"/>
    </source>
</evidence>
<dbReference type="OrthoDB" id="259382at2"/>
<reference evidence="2 3" key="1">
    <citation type="submission" date="2015-11" db="EMBL/GenBank/DDBJ databases">
        <title>Draft Genome Sequence of the Strain BR 10423 (Rhizobium sp.) isolated from nodules of Mimosa pudica.</title>
        <authorList>
            <person name="Barauna A.C."/>
            <person name="Zilli J.E."/>
            <person name="Simoes-Araujo J.L."/>
            <person name="Reis V.M."/>
            <person name="James E.K."/>
            <person name="Reis F.B.Jr."/>
            <person name="Rouws L.F."/>
            <person name="Passos S.R."/>
            <person name="Gois S.R."/>
        </authorList>
    </citation>
    <scope>NUCLEOTIDE SEQUENCE [LARGE SCALE GENOMIC DNA]</scope>
    <source>
        <strain evidence="2 3">BR10423</strain>
    </source>
</reference>
<protein>
    <submittedName>
        <fullName evidence="2">Glycosyl transferase</fullName>
    </submittedName>
</protein>
<dbReference type="GO" id="GO:0016740">
    <property type="term" value="F:transferase activity"/>
    <property type="evidence" value="ECO:0007669"/>
    <property type="project" value="UniProtKB-KW"/>
</dbReference>
<dbReference type="EMBL" id="LNCD01000150">
    <property type="protein sequence ID" value="KWV40241.1"/>
    <property type="molecule type" value="Genomic_DNA"/>
</dbReference>
<evidence type="ECO:0000313" key="3">
    <source>
        <dbReference type="Proteomes" id="UP000068164"/>
    </source>
</evidence>
<dbReference type="InterPro" id="IPR002654">
    <property type="entry name" value="Glyco_trans_25"/>
</dbReference>
<keyword evidence="3" id="KW-1185">Reference proteome</keyword>
<comment type="caution">
    <text evidence="2">The sequence shown here is derived from an EMBL/GenBank/DDBJ whole genome shotgun (WGS) entry which is preliminary data.</text>
</comment>
<sequence length="270" mass="31096">MKILIISRKAEQRRRQFQSRQMQRLGLDFEFLDAFEASDLSVDDCQAAANTWPSPTLREDIACFTSHRLAWKIIVERNERTLILEDDAVLSSGFADAIRTIEARRDNWDWVYDLEFAPRPHILAKSAVWTDGMHRATRVFQNRVGSAGYVIGPRAAGRMLDDTKTYSLLDAYFWHRGWLKAYQIEPTPVIQMQFLEGTPDNSAFVRKSIDREYLPQSELRRKLMRLRLEGIKARNLVRGWLGGETRPLQIDRASFAADLDIKPPAVTASP</sequence>
<proteinExistence type="predicted"/>
<dbReference type="RefSeq" id="WP_062376400.1">
    <property type="nucleotide sequence ID" value="NZ_LNCD01000150.1"/>
</dbReference>
<dbReference type="CDD" id="cd06532">
    <property type="entry name" value="Glyco_transf_25"/>
    <property type="match status" value="1"/>
</dbReference>
<feature type="domain" description="Glycosyl transferase family 25" evidence="1">
    <location>
        <begin position="2"/>
        <end position="167"/>
    </location>
</feature>
<name>A0A109J0S8_9HYPH</name>
<dbReference type="AlphaFoldDB" id="A0A109J0S8"/>
<gene>
    <name evidence="2" type="ORF">AS026_26635</name>
</gene>
<dbReference type="Proteomes" id="UP000068164">
    <property type="component" value="Unassembled WGS sequence"/>
</dbReference>
<accession>A0A109J0S8</accession>
<evidence type="ECO:0000313" key="2">
    <source>
        <dbReference type="EMBL" id="KWV40241.1"/>
    </source>
</evidence>